<reference evidence="2" key="1">
    <citation type="journal article" date="2019" name="Int. J. Syst. Evol. Microbiol.">
        <title>The Global Catalogue of Microorganisms (GCM) 10K type strain sequencing project: providing services to taxonomists for standard genome sequencing and annotation.</title>
        <authorList>
            <consortium name="The Broad Institute Genomics Platform"/>
            <consortium name="The Broad Institute Genome Sequencing Center for Infectious Disease"/>
            <person name="Wu L."/>
            <person name="Ma J."/>
        </authorList>
    </citation>
    <scope>NUCLEOTIDE SEQUENCE [LARGE SCALE GENOMIC DNA]</scope>
    <source>
        <strain evidence="2">NBRC 104970</strain>
    </source>
</reference>
<protein>
    <recommendedName>
        <fullName evidence="3">Alpha-ribazole phosphatase</fullName>
    </recommendedName>
</protein>
<name>A0ABQ6BW45_9NEIS</name>
<dbReference type="EMBL" id="BSOZ01000061">
    <property type="protein sequence ID" value="GLS05719.1"/>
    <property type="molecule type" value="Genomic_DNA"/>
</dbReference>
<dbReference type="SMART" id="SM00855">
    <property type="entry name" value="PGAM"/>
    <property type="match status" value="1"/>
</dbReference>
<comment type="caution">
    <text evidence="1">The sequence shown here is derived from an EMBL/GenBank/DDBJ whole genome shotgun (WGS) entry which is preliminary data.</text>
</comment>
<sequence length="206" mass="23580">MTAFRLTLMRHGEAEGSAERLLGHTDPALTAEGWHQMRGRWRQIERHRITAIGSSDLARCAAFARERAQMLELPLQLDDRWRECFFGELDGRLHESYSLEEASAIQAWQRDPLYHPLPGGESWQAFRLRVVDATEQWLGTSEGGHRVLITHGGVIRTLLTHWLDLPVTRHAQFWLNYAACVSLWWDDSYPPILLGIDNTAVNSALQ</sequence>
<dbReference type="PANTHER" id="PTHR48100:SF1">
    <property type="entry name" value="HISTIDINE PHOSPHATASE FAMILY PROTEIN-RELATED"/>
    <property type="match status" value="1"/>
</dbReference>
<keyword evidence="2" id="KW-1185">Reference proteome</keyword>
<organism evidence="1 2">
    <name type="scientific">Chitiniphilus shinanonensis</name>
    <dbReference type="NCBI Taxonomy" id="553088"/>
    <lineage>
        <taxon>Bacteria</taxon>
        <taxon>Pseudomonadati</taxon>
        <taxon>Pseudomonadota</taxon>
        <taxon>Betaproteobacteria</taxon>
        <taxon>Neisseriales</taxon>
        <taxon>Chitinibacteraceae</taxon>
        <taxon>Chitiniphilus</taxon>
    </lineage>
</organism>
<evidence type="ECO:0000313" key="2">
    <source>
        <dbReference type="Proteomes" id="UP001156836"/>
    </source>
</evidence>
<dbReference type="Gene3D" id="3.40.50.1240">
    <property type="entry name" value="Phosphoglycerate mutase-like"/>
    <property type="match status" value="1"/>
</dbReference>
<proteinExistence type="predicted"/>
<dbReference type="InterPro" id="IPR013078">
    <property type="entry name" value="His_Pase_superF_clade-1"/>
</dbReference>
<dbReference type="Proteomes" id="UP001156836">
    <property type="component" value="Unassembled WGS sequence"/>
</dbReference>
<dbReference type="SUPFAM" id="SSF53254">
    <property type="entry name" value="Phosphoglycerate mutase-like"/>
    <property type="match status" value="1"/>
</dbReference>
<dbReference type="InterPro" id="IPR029033">
    <property type="entry name" value="His_PPase_superfam"/>
</dbReference>
<evidence type="ECO:0008006" key="3">
    <source>
        <dbReference type="Google" id="ProtNLM"/>
    </source>
</evidence>
<evidence type="ECO:0000313" key="1">
    <source>
        <dbReference type="EMBL" id="GLS05719.1"/>
    </source>
</evidence>
<dbReference type="PANTHER" id="PTHR48100">
    <property type="entry name" value="BROAD-SPECIFICITY PHOSPHATASE YOR283W-RELATED"/>
    <property type="match status" value="1"/>
</dbReference>
<dbReference type="InterPro" id="IPR050275">
    <property type="entry name" value="PGM_Phosphatase"/>
</dbReference>
<accession>A0ABQ6BW45</accession>
<gene>
    <name evidence="1" type="ORF">GCM10007860_28760</name>
</gene>
<dbReference type="Pfam" id="PF00300">
    <property type="entry name" value="His_Phos_1"/>
    <property type="match status" value="1"/>
</dbReference>
<dbReference type="RefSeq" id="WP_083930298.1">
    <property type="nucleotide sequence ID" value="NZ_BAABUF010000024.1"/>
</dbReference>
<dbReference type="CDD" id="cd07067">
    <property type="entry name" value="HP_PGM_like"/>
    <property type="match status" value="1"/>
</dbReference>